<gene>
    <name evidence="2" type="ORF">FZC76_05835</name>
</gene>
<feature type="transmembrane region" description="Helical" evidence="1">
    <location>
        <begin position="209"/>
        <end position="228"/>
    </location>
</feature>
<dbReference type="Proteomes" id="UP000322524">
    <property type="component" value="Unassembled WGS sequence"/>
</dbReference>
<accession>A0A5D4T6R9</accession>
<feature type="transmembrane region" description="Helical" evidence="1">
    <location>
        <begin position="38"/>
        <end position="56"/>
    </location>
</feature>
<comment type="caution">
    <text evidence="2">The sequence shown here is derived from an EMBL/GenBank/DDBJ whole genome shotgun (WGS) entry which is preliminary data.</text>
</comment>
<dbReference type="AlphaFoldDB" id="A0A5D4T6R9"/>
<feature type="transmembrane region" description="Helical" evidence="1">
    <location>
        <begin position="12"/>
        <end position="32"/>
    </location>
</feature>
<evidence type="ECO:0000313" key="3">
    <source>
        <dbReference type="Proteomes" id="UP000322524"/>
    </source>
</evidence>
<dbReference type="OrthoDB" id="2991668at2"/>
<sequence length="259" mass="30309">MRKIIRLTEIGKLNGVEALIFFLAFLGGPFLLIFHSSIFRIVAFVMLMCSIIFLIFKKRVNSETRNYPYNYPVLLYLLCITFIIVFVISFYKDSIIFSYGLTIPLFAYLYIIGIILFYVLNIIFIVLLKMMFPQEGEMIKKESNIISLKKLSKYIDIDTQKIFLSLSLINVFLYLFFILFAMLLVIKHIDSEQIGSIENLSIWVKRQEFVTFFNGISILSLMIGIYTITFPAQSKIINEARLKLQERFKECTNNSFESR</sequence>
<evidence type="ECO:0000313" key="2">
    <source>
        <dbReference type="EMBL" id="TYS69754.1"/>
    </source>
</evidence>
<protein>
    <submittedName>
        <fullName evidence="2">Uncharacterized protein</fullName>
    </submittedName>
</protein>
<feature type="transmembrane region" description="Helical" evidence="1">
    <location>
        <begin position="103"/>
        <end position="128"/>
    </location>
</feature>
<keyword evidence="1" id="KW-1133">Transmembrane helix</keyword>
<proteinExistence type="predicted"/>
<dbReference type="RefSeq" id="WP_148987315.1">
    <property type="nucleotide sequence ID" value="NZ_VTEV01000002.1"/>
</dbReference>
<keyword evidence="1" id="KW-0812">Transmembrane</keyword>
<dbReference type="EMBL" id="VTEV01000002">
    <property type="protein sequence ID" value="TYS69754.1"/>
    <property type="molecule type" value="Genomic_DNA"/>
</dbReference>
<feature type="transmembrane region" description="Helical" evidence="1">
    <location>
        <begin position="162"/>
        <end position="189"/>
    </location>
</feature>
<keyword evidence="1" id="KW-0472">Membrane</keyword>
<name>A0A5D4T6R9_9BACI</name>
<feature type="transmembrane region" description="Helical" evidence="1">
    <location>
        <begin position="68"/>
        <end position="91"/>
    </location>
</feature>
<evidence type="ECO:0000256" key="1">
    <source>
        <dbReference type="SAM" id="Phobius"/>
    </source>
</evidence>
<organism evidence="2 3">
    <name type="scientific">Sutcliffiella horikoshii</name>
    <dbReference type="NCBI Taxonomy" id="79883"/>
    <lineage>
        <taxon>Bacteria</taxon>
        <taxon>Bacillati</taxon>
        <taxon>Bacillota</taxon>
        <taxon>Bacilli</taxon>
        <taxon>Bacillales</taxon>
        <taxon>Bacillaceae</taxon>
        <taxon>Sutcliffiella</taxon>
    </lineage>
</organism>
<reference evidence="2 3" key="1">
    <citation type="submission" date="2019-08" db="EMBL/GenBank/DDBJ databases">
        <title>Bacillus genomes from the desert of Cuatro Cienegas, Coahuila.</title>
        <authorList>
            <person name="Olmedo-Alvarez G."/>
        </authorList>
    </citation>
    <scope>NUCLEOTIDE SEQUENCE [LARGE SCALE GENOMIC DNA]</scope>
    <source>
        <strain evidence="2 3">CH28_1T</strain>
    </source>
</reference>